<gene>
    <name evidence="3" type="ORF">CJ030_MR2G024567</name>
</gene>
<protein>
    <submittedName>
        <fullName evidence="3">Protein SUPPRESSOR OF npr1-1, CONSTITUTIVE 1</fullName>
    </submittedName>
</protein>
<dbReference type="Pfam" id="PF07725">
    <property type="entry name" value="LRR_3"/>
    <property type="match status" value="1"/>
</dbReference>
<dbReference type="Proteomes" id="UP000516437">
    <property type="component" value="Chromosome 2"/>
</dbReference>
<dbReference type="InterPro" id="IPR044974">
    <property type="entry name" value="Disease_R_plants"/>
</dbReference>
<dbReference type="PANTHER" id="PTHR11017:SF559">
    <property type="entry name" value="DISEASE RESISTANCE PROTEIN CHL1"/>
    <property type="match status" value="1"/>
</dbReference>
<keyword evidence="2" id="KW-0677">Repeat</keyword>
<evidence type="ECO:0000256" key="2">
    <source>
        <dbReference type="ARBA" id="ARBA00022737"/>
    </source>
</evidence>
<name>A0A6A1W8B8_9ROSI</name>
<dbReference type="OrthoDB" id="1744519at2759"/>
<dbReference type="GO" id="GO:0006952">
    <property type="term" value="P:defense response"/>
    <property type="evidence" value="ECO:0007669"/>
    <property type="project" value="InterPro"/>
</dbReference>
<comment type="caution">
    <text evidence="3">The sequence shown here is derived from an EMBL/GenBank/DDBJ whole genome shotgun (WGS) entry which is preliminary data.</text>
</comment>
<dbReference type="SUPFAM" id="SSF52058">
    <property type="entry name" value="L domain-like"/>
    <property type="match status" value="1"/>
</dbReference>
<sequence>MNDQSGTNVVEGIVFNLPLLKEERLSVEGFSRMTKLKILKIGTISVIRNFFEVYDMLRTMKWLGDPLKSLSTSELRIMELCGYPLGNLLTNLKLNNLIKLSMRYSRITKLWEGTKSLSNLKGIDLRWSGHLIEIPDLSGAPNLERLNLEGCKNLTKVYPDIGIHKRLKELTLSNCKSLESLPEEINLESVKVINLYFIRLTKF</sequence>
<proteinExistence type="predicted"/>
<dbReference type="EMBL" id="RXIC02000020">
    <property type="protein sequence ID" value="KAB1221461.1"/>
    <property type="molecule type" value="Genomic_DNA"/>
</dbReference>
<accession>A0A6A1W8B8</accession>
<dbReference type="PANTHER" id="PTHR11017">
    <property type="entry name" value="LEUCINE-RICH REPEAT-CONTAINING PROTEIN"/>
    <property type="match status" value="1"/>
</dbReference>
<keyword evidence="4" id="KW-1185">Reference proteome</keyword>
<evidence type="ECO:0000313" key="4">
    <source>
        <dbReference type="Proteomes" id="UP000516437"/>
    </source>
</evidence>
<dbReference type="Gene3D" id="3.80.10.10">
    <property type="entry name" value="Ribonuclease Inhibitor"/>
    <property type="match status" value="1"/>
</dbReference>
<dbReference type="AlphaFoldDB" id="A0A6A1W8B8"/>
<dbReference type="InterPro" id="IPR011713">
    <property type="entry name" value="Leu-rich_rpt_3"/>
</dbReference>
<reference evidence="3 4" key="1">
    <citation type="journal article" date="2019" name="Plant Biotechnol. J.">
        <title>The red bayberry genome and genetic basis of sex determination.</title>
        <authorList>
            <person name="Jia H.M."/>
            <person name="Jia H.J."/>
            <person name="Cai Q.L."/>
            <person name="Wang Y."/>
            <person name="Zhao H.B."/>
            <person name="Yang W.F."/>
            <person name="Wang G.Y."/>
            <person name="Li Y.H."/>
            <person name="Zhan D.L."/>
            <person name="Shen Y.T."/>
            <person name="Niu Q.F."/>
            <person name="Chang L."/>
            <person name="Qiu J."/>
            <person name="Zhao L."/>
            <person name="Xie H.B."/>
            <person name="Fu W.Y."/>
            <person name="Jin J."/>
            <person name="Li X.W."/>
            <person name="Jiao Y."/>
            <person name="Zhou C.C."/>
            <person name="Tu T."/>
            <person name="Chai C.Y."/>
            <person name="Gao J.L."/>
            <person name="Fan L.J."/>
            <person name="van de Weg E."/>
            <person name="Wang J.Y."/>
            <person name="Gao Z.S."/>
        </authorList>
    </citation>
    <scope>NUCLEOTIDE SEQUENCE [LARGE SCALE GENOMIC DNA]</scope>
    <source>
        <tissue evidence="3">Leaves</tissue>
    </source>
</reference>
<evidence type="ECO:0000313" key="3">
    <source>
        <dbReference type="EMBL" id="KAB1221461.1"/>
    </source>
</evidence>
<organism evidence="3 4">
    <name type="scientific">Morella rubra</name>
    <name type="common">Chinese bayberry</name>
    <dbReference type="NCBI Taxonomy" id="262757"/>
    <lineage>
        <taxon>Eukaryota</taxon>
        <taxon>Viridiplantae</taxon>
        <taxon>Streptophyta</taxon>
        <taxon>Embryophyta</taxon>
        <taxon>Tracheophyta</taxon>
        <taxon>Spermatophyta</taxon>
        <taxon>Magnoliopsida</taxon>
        <taxon>eudicotyledons</taxon>
        <taxon>Gunneridae</taxon>
        <taxon>Pentapetalae</taxon>
        <taxon>rosids</taxon>
        <taxon>fabids</taxon>
        <taxon>Fagales</taxon>
        <taxon>Myricaceae</taxon>
        <taxon>Morella</taxon>
    </lineage>
</organism>
<dbReference type="InterPro" id="IPR032675">
    <property type="entry name" value="LRR_dom_sf"/>
</dbReference>
<evidence type="ECO:0000256" key="1">
    <source>
        <dbReference type="ARBA" id="ARBA00022614"/>
    </source>
</evidence>
<keyword evidence="1" id="KW-0433">Leucine-rich repeat</keyword>